<keyword evidence="4" id="KW-1185">Reference proteome</keyword>
<dbReference type="AlphaFoldDB" id="A0A9K3PH83"/>
<feature type="region of interest" description="Disordered" evidence="1">
    <location>
        <begin position="1"/>
        <end position="38"/>
    </location>
</feature>
<evidence type="ECO:0000313" key="4">
    <source>
        <dbReference type="Proteomes" id="UP000693970"/>
    </source>
</evidence>
<feature type="compositionally biased region" description="Polar residues" evidence="1">
    <location>
        <begin position="21"/>
        <end position="36"/>
    </location>
</feature>
<name>A0A9K3PH83_9STRA</name>
<gene>
    <name evidence="2" type="ORF">IV203_020494</name>
    <name evidence="3" type="ORF">IV203_032380</name>
</gene>
<feature type="region of interest" description="Disordered" evidence="1">
    <location>
        <begin position="263"/>
        <end position="320"/>
    </location>
</feature>
<feature type="compositionally biased region" description="Basic and acidic residues" evidence="1">
    <location>
        <begin position="302"/>
        <end position="320"/>
    </location>
</feature>
<proteinExistence type="predicted"/>
<dbReference type="Proteomes" id="UP000693970">
    <property type="component" value="Unassembled WGS sequence"/>
</dbReference>
<dbReference type="EMBL" id="JAGRRH010000107">
    <property type="protein sequence ID" value="KAG7336786.1"/>
    <property type="molecule type" value="Genomic_DNA"/>
</dbReference>
<reference evidence="3" key="2">
    <citation type="submission" date="2021-04" db="EMBL/GenBank/DDBJ databases">
        <authorList>
            <person name="Podell S."/>
        </authorList>
    </citation>
    <scope>NUCLEOTIDE SEQUENCE</scope>
    <source>
        <strain evidence="3">Hildebrandi</strain>
    </source>
</reference>
<reference evidence="3" key="1">
    <citation type="journal article" date="2021" name="Sci. Rep.">
        <title>Diploid genomic architecture of Nitzschia inconspicua, an elite biomass production diatom.</title>
        <authorList>
            <person name="Oliver A."/>
            <person name="Podell S."/>
            <person name="Pinowska A."/>
            <person name="Traller J.C."/>
            <person name="Smith S.R."/>
            <person name="McClure R."/>
            <person name="Beliaev A."/>
            <person name="Bohutskyi P."/>
            <person name="Hill E.A."/>
            <person name="Rabines A."/>
            <person name="Zheng H."/>
            <person name="Allen L.Z."/>
            <person name="Kuo A."/>
            <person name="Grigoriev I.V."/>
            <person name="Allen A.E."/>
            <person name="Hazlebeck D."/>
            <person name="Allen E.E."/>
        </authorList>
    </citation>
    <scope>NUCLEOTIDE SEQUENCE</scope>
    <source>
        <strain evidence="3">Hildebrandi</strain>
    </source>
</reference>
<sequence length="405" mass="45037">MMNPSPSPATASWRKKRQLMPNRSPSRSTSNVSKESINMDRKFTDQGNLITVNDISQLPFPSTNLGSSAMTSYLRQLKQSTSILTFELISDNAKSSAGLGENATTLASRILPKPLHWGLPKQHNGKPRHINMTRDQKKNIRWDTHSCTYKVAAAGTATQAIHISNRDPTSSDSTSSHDSIDTHLVMGESTVRRSSSAAPTCPLRRQSKEDCLQVDTDEEEHSNDTDLYTELATLLEKIEMEEMHLKVVVDQPHQKIESLRIEAEQRQSVRSQSDILHQATTREDKPKSPRKSPQQRIRKRREPVIKSTRDGKFHDHRPKELPLSRKFQFKSSLHSGTGELPDYHEALSAVAERYALGSGNLSNFRSASTGVLPAATSTGDSPLGVPRRRGSADFATLAALDEATR</sequence>
<evidence type="ECO:0000256" key="1">
    <source>
        <dbReference type="SAM" id="MobiDB-lite"/>
    </source>
</evidence>
<dbReference type="EMBL" id="JAGRRH010000022">
    <property type="protein sequence ID" value="KAG7344849.1"/>
    <property type="molecule type" value="Genomic_DNA"/>
</dbReference>
<organism evidence="3 4">
    <name type="scientific">Nitzschia inconspicua</name>
    <dbReference type="NCBI Taxonomy" id="303405"/>
    <lineage>
        <taxon>Eukaryota</taxon>
        <taxon>Sar</taxon>
        <taxon>Stramenopiles</taxon>
        <taxon>Ochrophyta</taxon>
        <taxon>Bacillariophyta</taxon>
        <taxon>Bacillariophyceae</taxon>
        <taxon>Bacillariophycidae</taxon>
        <taxon>Bacillariales</taxon>
        <taxon>Bacillariaceae</taxon>
        <taxon>Nitzschia</taxon>
    </lineage>
</organism>
<evidence type="ECO:0000313" key="3">
    <source>
        <dbReference type="EMBL" id="KAG7344849.1"/>
    </source>
</evidence>
<evidence type="ECO:0000313" key="2">
    <source>
        <dbReference type="EMBL" id="KAG7336786.1"/>
    </source>
</evidence>
<accession>A0A9K3PH83</accession>
<feature type="compositionally biased region" description="Polar residues" evidence="1">
    <location>
        <begin position="268"/>
        <end position="279"/>
    </location>
</feature>
<comment type="caution">
    <text evidence="3">The sequence shown here is derived from an EMBL/GenBank/DDBJ whole genome shotgun (WGS) entry which is preliminary data.</text>
</comment>
<feature type="region of interest" description="Disordered" evidence="1">
    <location>
        <begin position="160"/>
        <end position="225"/>
    </location>
</feature>
<protein>
    <submittedName>
        <fullName evidence="3">Uncharacterized protein</fullName>
    </submittedName>
</protein>